<dbReference type="PRINTS" id="PR00974">
    <property type="entry name" value="RIBOSOMALS18"/>
</dbReference>
<protein>
    <recommendedName>
        <fullName evidence="4">30S ribosomal protein S18</fullName>
    </recommendedName>
</protein>
<dbReference type="Gene3D" id="4.10.640.10">
    <property type="entry name" value="Ribosomal protein S18"/>
    <property type="match status" value="1"/>
</dbReference>
<dbReference type="InterPro" id="IPR036870">
    <property type="entry name" value="Ribosomal_bS18_sf"/>
</dbReference>
<proteinExistence type="predicted"/>
<evidence type="ECO:0008006" key="4">
    <source>
        <dbReference type="Google" id="ProtNLM"/>
    </source>
</evidence>
<dbReference type="GO" id="GO:1990904">
    <property type="term" value="C:ribonucleoprotein complex"/>
    <property type="evidence" value="ECO:0007669"/>
    <property type="project" value="UniProtKB-KW"/>
</dbReference>
<reference evidence="3" key="1">
    <citation type="submission" date="2018-05" db="EMBL/GenBank/DDBJ databases">
        <authorList>
            <person name="Lanie J.A."/>
            <person name="Ng W.-L."/>
            <person name="Kazmierczak K.M."/>
            <person name="Andrzejewski T.M."/>
            <person name="Davidsen T.M."/>
            <person name="Wayne K.J."/>
            <person name="Tettelin H."/>
            <person name="Glass J.I."/>
            <person name="Rusch D."/>
            <person name="Podicherti R."/>
            <person name="Tsui H.-C.T."/>
            <person name="Winkler M.E."/>
        </authorList>
    </citation>
    <scope>NUCLEOTIDE SEQUENCE</scope>
</reference>
<dbReference type="AlphaFoldDB" id="A0A383E251"/>
<accession>A0A383E251</accession>
<dbReference type="Pfam" id="PF01084">
    <property type="entry name" value="Ribosomal_S18"/>
    <property type="match status" value="1"/>
</dbReference>
<evidence type="ECO:0000313" key="3">
    <source>
        <dbReference type="EMBL" id="SVE50644.1"/>
    </source>
</evidence>
<gene>
    <name evidence="3" type="ORF">METZ01_LOCUS503498</name>
</gene>
<name>A0A383E251_9ZZZZ</name>
<sequence>VLARFLNPIGKIDAARRTGASRKQQARIVQAIKRARFLGLLPYAINDTR</sequence>
<keyword evidence="2" id="KW-0687">Ribonucleoprotein</keyword>
<feature type="non-terminal residue" evidence="3">
    <location>
        <position position="1"/>
    </location>
</feature>
<dbReference type="InterPro" id="IPR001648">
    <property type="entry name" value="Ribosomal_bS18"/>
</dbReference>
<dbReference type="EMBL" id="UINC01222042">
    <property type="protein sequence ID" value="SVE50644.1"/>
    <property type="molecule type" value="Genomic_DNA"/>
</dbReference>
<dbReference type="GO" id="GO:0005840">
    <property type="term" value="C:ribosome"/>
    <property type="evidence" value="ECO:0007669"/>
    <property type="project" value="UniProtKB-KW"/>
</dbReference>
<dbReference type="GO" id="GO:0006412">
    <property type="term" value="P:translation"/>
    <property type="evidence" value="ECO:0007669"/>
    <property type="project" value="InterPro"/>
</dbReference>
<evidence type="ECO:0000256" key="1">
    <source>
        <dbReference type="ARBA" id="ARBA00022980"/>
    </source>
</evidence>
<keyword evidence="1" id="KW-0689">Ribosomal protein</keyword>
<dbReference type="SUPFAM" id="SSF46911">
    <property type="entry name" value="Ribosomal protein S18"/>
    <property type="match status" value="1"/>
</dbReference>
<evidence type="ECO:0000256" key="2">
    <source>
        <dbReference type="ARBA" id="ARBA00023274"/>
    </source>
</evidence>
<dbReference type="GO" id="GO:0003735">
    <property type="term" value="F:structural constituent of ribosome"/>
    <property type="evidence" value="ECO:0007669"/>
    <property type="project" value="InterPro"/>
</dbReference>
<dbReference type="NCBIfam" id="TIGR00165">
    <property type="entry name" value="S18"/>
    <property type="match status" value="1"/>
</dbReference>
<organism evidence="3">
    <name type="scientific">marine metagenome</name>
    <dbReference type="NCBI Taxonomy" id="408172"/>
    <lineage>
        <taxon>unclassified sequences</taxon>
        <taxon>metagenomes</taxon>
        <taxon>ecological metagenomes</taxon>
    </lineage>
</organism>